<accession>A0ACB8BZJ0</accession>
<keyword evidence="2" id="KW-1185">Reference proteome</keyword>
<evidence type="ECO:0000313" key="1">
    <source>
        <dbReference type="EMBL" id="KAH7932624.1"/>
    </source>
</evidence>
<name>A0ACB8BZJ0_DERSI</name>
<dbReference type="EMBL" id="CM023478">
    <property type="protein sequence ID" value="KAH7932624.1"/>
    <property type="molecule type" value="Genomic_DNA"/>
</dbReference>
<gene>
    <name evidence="1" type="ORF">HPB49_000253</name>
</gene>
<proteinExistence type="predicted"/>
<sequence>MQVDKNDSRDSTAKSEPTTSVPVRRDESCKVPKVFSLLYGDKASTLTDALGHLGLSRVQVDACALLRDLTDLFVVVPRSFPIEASDELSKLSGESVASYDNFRRSLTSLMQRKCRGDVFSFSWYRHGCFGSILFERAAFRELYAVLGPHCIAALLLRYYIFERADRDTFVQWSGPPASGVKVNTLPNTERSDAAASSSASGVENKAPNLRAQAATSGGGTVGSGRTKDGNDHGSTGVNPVPSTSSITDHHAAGNETGGRKRPAGVSFSRLRALKAKKVRRHDPKATVRSQAREDAYRFHAWTMLYVSDRRRVESRFMLGSPSNLDSAKKLADKVFATWPDCPVEVRHHACLLRALRQLLKNHRSCRYGRLLTEHCPSPNGGDDKCNDDVDDGDLLLLASLSDLVKDHVPVRAVSGFAHAALRKLIPVELFGSKTNWRKVVNRAASVARMKKGEVLNTAAFAAELRADQVPWLQRMASTKGNKKLPWLRAMVTWCTRLAAAIVSVFFYVTDSRKGKRQLLFYRRRVWNAIVQVWASGEDILQHADTSSGPPRMKGVGRLLPKDEAGGVRLLVTAPVANTLEVRFRTLKVFLDSLKGNGGADNLYHRWKAFVADWKARGKPKVSFVKADIENCFHSVDHEKWWGGLLSVLKREARIVACTVVTLNAYGRVVKRWRQLFATDVTTMAYVPENSSPPRRRVATKAKILVAKTCLLPNTKELKQLLRDYLTKFHVRLHGRTYSLRKGVLQGGHLSADLADVYITAMQRRHLQDFGDASGELLVRATDDFFYVTSDEERARRFRDTFSRGFADFGLFSNASKVQTNIDDAVDDDGCDVCTPAPIRQRADFCGYVFDMTTLEVFREPVSSVPVEWVVDKPERRPGEALKKYLQPWHLPVCPLALDPLINSRECVIAGVLDSFVALANRFFWSVNAMRYVDEGYVTEVVLGILDNFLVRALRWASGEGVELSLRDEELRYLFLLVFARKAERKASAVGNHLTEVIRRVGKKLAPICHLEHLTECADLALS</sequence>
<reference evidence="1" key="1">
    <citation type="submission" date="2020-05" db="EMBL/GenBank/DDBJ databases">
        <title>Large-scale comparative analyses of tick genomes elucidate their genetic diversity and vector capacities.</title>
        <authorList>
            <person name="Jia N."/>
            <person name="Wang J."/>
            <person name="Shi W."/>
            <person name="Du L."/>
            <person name="Sun Y."/>
            <person name="Zhan W."/>
            <person name="Jiang J."/>
            <person name="Wang Q."/>
            <person name="Zhang B."/>
            <person name="Ji P."/>
            <person name="Sakyi L.B."/>
            <person name="Cui X."/>
            <person name="Yuan T."/>
            <person name="Jiang B."/>
            <person name="Yang W."/>
            <person name="Lam T.T.-Y."/>
            <person name="Chang Q."/>
            <person name="Ding S."/>
            <person name="Wang X."/>
            <person name="Zhu J."/>
            <person name="Ruan X."/>
            <person name="Zhao L."/>
            <person name="Wei J."/>
            <person name="Que T."/>
            <person name="Du C."/>
            <person name="Cheng J."/>
            <person name="Dai P."/>
            <person name="Han X."/>
            <person name="Huang E."/>
            <person name="Gao Y."/>
            <person name="Liu J."/>
            <person name="Shao H."/>
            <person name="Ye R."/>
            <person name="Li L."/>
            <person name="Wei W."/>
            <person name="Wang X."/>
            <person name="Wang C."/>
            <person name="Yang T."/>
            <person name="Huo Q."/>
            <person name="Li W."/>
            <person name="Guo W."/>
            <person name="Chen H."/>
            <person name="Zhou L."/>
            <person name="Ni X."/>
            <person name="Tian J."/>
            <person name="Zhou Y."/>
            <person name="Sheng Y."/>
            <person name="Liu T."/>
            <person name="Pan Y."/>
            <person name="Xia L."/>
            <person name="Li J."/>
            <person name="Zhao F."/>
            <person name="Cao W."/>
        </authorList>
    </citation>
    <scope>NUCLEOTIDE SEQUENCE</scope>
    <source>
        <strain evidence="1">Dsil-2018</strain>
    </source>
</reference>
<protein>
    <submittedName>
        <fullName evidence="1">Uncharacterized protein</fullName>
    </submittedName>
</protein>
<comment type="caution">
    <text evidence="1">The sequence shown here is derived from an EMBL/GenBank/DDBJ whole genome shotgun (WGS) entry which is preliminary data.</text>
</comment>
<dbReference type="Proteomes" id="UP000821865">
    <property type="component" value="Chromosome 9"/>
</dbReference>
<evidence type="ECO:0000313" key="2">
    <source>
        <dbReference type="Proteomes" id="UP000821865"/>
    </source>
</evidence>
<organism evidence="1 2">
    <name type="scientific">Dermacentor silvarum</name>
    <name type="common">Tick</name>
    <dbReference type="NCBI Taxonomy" id="543639"/>
    <lineage>
        <taxon>Eukaryota</taxon>
        <taxon>Metazoa</taxon>
        <taxon>Ecdysozoa</taxon>
        <taxon>Arthropoda</taxon>
        <taxon>Chelicerata</taxon>
        <taxon>Arachnida</taxon>
        <taxon>Acari</taxon>
        <taxon>Parasitiformes</taxon>
        <taxon>Ixodida</taxon>
        <taxon>Ixodoidea</taxon>
        <taxon>Ixodidae</taxon>
        <taxon>Rhipicephalinae</taxon>
        <taxon>Dermacentor</taxon>
    </lineage>
</organism>